<gene>
    <name evidence="3" type="ORF">CPB83DRAFT_842706</name>
</gene>
<dbReference type="Pfam" id="PF08719">
    <property type="entry name" value="NADAR"/>
    <property type="match status" value="1"/>
</dbReference>
<protein>
    <recommendedName>
        <fullName evidence="2">NADAR domain-containing protein</fullName>
    </recommendedName>
</protein>
<evidence type="ECO:0000313" key="4">
    <source>
        <dbReference type="Proteomes" id="UP000807306"/>
    </source>
</evidence>
<comment type="caution">
    <text evidence="3">The sequence shown here is derived from an EMBL/GenBank/DDBJ whole genome shotgun (WGS) entry which is preliminary data.</text>
</comment>
<dbReference type="InterPro" id="IPR012816">
    <property type="entry name" value="NADAR"/>
</dbReference>
<dbReference type="AlphaFoldDB" id="A0A9P6JUT6"/>
<feature type="region of interest" description="Disordered" evidence="1">
    <location>
        <begin position="300"/>
        <end position="383"/>
    </location>
</feature>
<feature type="compositionally biased region" description="Pro residues" evidence="1">
    <location>
        <begin position="48"/>
        <end position="70"/>
    </location>
</feature>
<dbReference type="EMBL" id="MU157825">
    <property type="protein sequence ID" value="KAF9534662.1"/>
    <property type="molecule type" value="Genomic_DNA"/>
</dbReference>
<reference evidence="3" key="1">
    <citation type="submission" date="2020-11" db="EMBL/GenBank/DDBJ databases">
        <authorList>
            <consortium name="DOE Joint Genome Institute"/>
            <person name="Ahrendt S."/>
            <person name="Riley R."/>
            <person name="Andreopoulos W."/>
            <person name="Labutti K."/>
            <person name="Pangilinan J."/>
            <person name="Ruiz-Duenas F.J."/>
            <person name="Barrasa J.M."/>
            <person name="Sanchez-Garcia M."/>
            <person name="Camarero S."/>
            <person name="Miyauchi S."/>
            <person name="Serrano A."/>
            <person name="Linde D."/>
            <person name="Babiker R."/>
            <person name="Drula E."/>
            <person name="Ayuso-Fernandez I."/>
            <person name="Pacheco R."/>
            <person name="Padilla G."/>
            <person name="Ferreira P."/>
            <person name="Barriuso J."/>
            <person name="Kellner H."/>
            <person name="Castanera R."/>
            <person name="Alfaro M."/>
            <person name="Ramirez L."/>
            <person name="Pisabarro A.G."/>
            <person name="Kuo A."/>
            <person name="Tritt A."/>
            <person name="Lipzen A."/>
            <person name="He G."/>
            <person name="Yan M."/>
            <person name="Ng V."/>
            <person name="Cullen D."/>
            <person name="Martin F."/>
            <person name="Rosso M.-N."/>
            <person name="Henrissat B."/>
            <person name="Hibbett D."/>
            <person name="Martinez A.T."/>
            <person name="Grigoriev I.V."/>
        </authorList>
    </citation>
    <scope>NUCLEOTIDE SEQUENCE</scope>
    <source>
        <strain evidence="3">CBS 506.95</strain>
    </source>
</reference>
<dbReference type="Proteomes" id="UP000807306">
    <property type="component" value="Unassembled WGS sequence"/>
</dbReference>
<feature type="compositionally biased region" description="Polar residues" evidence="1">
    <location>
        <begin position="327"/>
        <end position="354"/>
    </location>
</feature>
<feature type="region of interest" description="Disordered" evidence="1">
    <location>
        <begin position="215"/>
        <end position="243"/>
    </location>
</feature>
<sequence>MGSGPSKFGSKKGSKRNIQYPYPQPMFAGPYGPQQPYPPVYGNYQPMFAPPPPPHGYNPAQPPLMQPFIPPGAQYGQGQYLPQPLLNFLPQDKQPKRRSRRTNSDRFAGGFSGEAGDPQADTSRRTYSESHSRPFIPHPSPIDPNDHGPPTRTPTPFIPAFGRDDSETDEEEPEDRPRSATVTSHRASSRRTQARYPTPPPIVAEFSNVIQPLEPANRNVYGPEGARARTPLRNPLPPPPRDLYEMTPYRSLLSLPQTTALLTATYGPQNATLSTSALKAEPSIKSKKSGKGGLLRAFSRKEKQKAPEQPQVRFIPVFVPGNGDAPATSTNTQPQPRADTQSVSRQSITHQQRPLSAIPASPPDSGSSPDQPMAPVPPVPSSPPAIRFGQQGKYAVFMNHSPHRVMWQGLAYPTALHLHEALKFIDVRPDLAEKIRACESPEEVYPLSATFHQHQRPDWGQVFLDMMKQVLYQKFKQHPDLRTMLLSTGSARLIYVDADDTYWGSGLDGGGQNQLGQVLVDIRQRLNNDAPTAMYP</sequence>
<organism evidence="3 4">
    <name type="scientific">Crepidotus variabilis</name>
    <dbReference type="NCBI Taxonomy" id="179855"/>
    <lineage>
        <taxon>Eukaryota</taxon>
        <taxon>Fungi</taxon>
        <taxon>Dikarya</taxon>
        <taxon>Basidiomycota</taxon>
        <taxon>Agaricomycotina</taxon>
        <taxon>Agaricomycetes</taxon>
        <taxon>Agaricomycetidae</taxon>
        <taxon>Agaricales</taxon>
        <taxon>Agaricineae</taxon>
        <taxon>Crepidotaceae</taxon>
        <taxon>Crepidotus</taxon>
    </lineage>
</organism>
<dbReference type="OrthoDB" id="206452at2759"/>
<feature type="compositionally biased region" description="Basic and acidic residues" evidence="1">
    <location>
        <begin position="122"/>
        <end position="132"/>
    </location>
</feature>
<proteinExistence type="predicted"/>
<dbReference type="SUPFAM" id="SSF143990">
    <property type="entry name" value="YbiA-like"/>
    <property type="match status" value="1"/>
</dbReference>
<feature type="domain" description="NADAR" evidence="2">
    <location>
        <begin position="393"/>
        <end position="526"/>
    </location>
</feature>
<dbReference type="NCBIfam" id="TIGR02464">
    <property type="entry name" value="ribofla_fusion"/>
    <property type="match status" value="1"/>
</dbReference>
<feature type="compositionally biased region" description="Pro residues" evidence="1">
    <location>
        <begin position="372"/>
        <end position="383"/>
    </location>
</feature>
<dbReference type="CDD" id="cd15457">
    <property type="entry name" value="NADAR"/>
    <property type="match status" value="1"/>
</dbReference>
<accession>A0A9P6JUT6</accession>
<evidence type="ECO:0000313" key="3">
    <source>
        <dbReference type="EMBL" id="KAF9534662.1"/>
    </source>
</evidence>
<evidence type="ECO:0000256" key="1">
    <source>
        <dbReference type="SAM" id="MobiDB-lite"/>
    </source>
</evidence>
<keyword evidence="4" id="KW-1185">Reference proteome</keyword>
<name>A0A9P6JUT6_9AGAR</name>
<dbReference type="InterPro" id="IPR037238">
    <property type="entry name" value="YbiA-like_sf"/>
</dbReference>
<feature type="region of interest" description="Disordered" evidence="1">
    <location>
        <begin position="1"/>
        <end position="202"/>
    </location>
</feature>
<dbReference type="Gene3D" id="1.10.357.40">
    <property type="entry name" value="YbiA-like"/>
    <property type="match status" value="1"/>
</dbReference>
<feature type="compositionally biased region" description="Low complexity" evidence="1">
    <location>
        <begin position="356"/>
        <end position="371"/>
    </location>
</feature>
<evidence type="ECO:0000259" key="2">
    <source>
        <dbReference type="Pfam" id="PF08719"/>
    </source>
</evidence>